<dbReference type="EMBL" id="CYZR01000001">
    <property type="protein sequence ID" value="CUN53076.1"/>
    <property type="molecule type" value="Genomic_DNA"/>
</dbReference>
<dbReference type="InterPro" id="IPR000835">
    <property type="entry name" value="HTH_MarR-typ"/>
</dbReference>
<evidence type="ECO:0000313" key="6">
    <source>
        <dbReference type="Proteomes" id="UP000095488"/>
    </source>
</evidence>
<keyword evidence="6" id="KW-1185">Reference proteome</keyword>
<dbReference type="PROSITE" id="PS50995">
    <property type="entry name" value="HTH_MARR_2"/>
    <property type="match status" value="1"/>
</dbReference>
<evidence type="ECO:0000259" key="4">
    <source>
        <dbReference type="PROSITE" id="PS50995"/>
    </source>
</evidence>
<protein>
    <submittedName>
        <fullName evidence="5">Transcriptional regulator SlyA</fullName>
    </submittedName>
</protein>
<keyword evidence="2" id="KW-0238">DNA-binding</keyword>
<reference evidence="5 6" key="1">
    <citation type="submission" date="2015-09" db="EMBL/GenBank/DDBJ databases">
        <authorList>
            <consortium name="Pathogen Informatics"/>
        </authorList>
    </citation>
    <scope>NUCLEOTIDE SEQUENCE [LARGE SCALE GENOMIC DNA]</scope>
    <source>
        <strain evidence="5 6">2789STDY5834858</strain>
    </source>
</reference>
<proteinExistence type="predicted"/>
<name>A0ABM9UMN8_SARVE</name>
<accession>A0ABM9UMN8</accession>
<evidence type="ECO:0000256" key="2">
    <source>
        <dbReference type="ARBA" id="ARBA00023125"/>
    </source>
</evidence>
<dbReference type="PANTHER" id="PTHR42756">
    <property type="entry name" value="TRANSCRIPTIONAL REGULATOR, MARR"/>
    <property type="match status" value="1"/>
</dbReference>
<dbReference type="Gene3D" id="1.10.10.10">
    <property type="entry name" value="Winged helix-like DNA-binding domain superfamily/Winged helix DNA-binding domain"/>
    <property type="match status" value="1"/>
</dbReference>
<gene>
    <name evidence="5" type="ORF">ERS852473_00446</name>
</gene>
<keyword evidence="1" id="KW-0805">Transcription regulation</keyword>
<dbReference type="InterPro" id="IPR036388">
    <property type="entry name" value="WH-like_DNA-bd_sf"/>
</dbReference>
<organism evidence="5 6">
    <name type="scientific">Sarcina ventriculi</name>
    <name type="common">Clostridium ventriculi</name>
    <dbReference type="NCBI Taxonomy" id="1267"/>
    <lineage>
        <taxon>Bacteria</taxon>
        <taxon>Bacillati</taxon>
        <taxon>Bacillota</taxon>
        <taxon>Clostridia</taxon>
        <taxon>Eubacteriales</taxon>
        <taxon>Clostridiaceae</taxon>
        <taxon>Sarcina</taxon>
    </lineage>
</organism>
<evidence type="ECO:0000256" key="1">
    <source>
        <dbReference type="ARBA" id="ARBA00023015"/>
    </source>
</evidence>
<sequence>MNNNDLDDLLVLFYYGYKTFTSEPDRILEKYKIQRTHHRILFFINKFPGISVNKLLKLLDISKQALQTPLKQLIDMNLVESSKSEKDQRIKELRLTSSGTKLANELTKVQNKKMNAIFNSLGDEYKENWKTVMKKLASDIDGYSIWEKNTYKH</sequence>
<dbReference type="InterPro" id="IPR036390">
    <property type="entry name" value="WH_DNA-bd_sf"/>
</dbReference>
<dbReference type="RefSeq" id="WP_055257327.1">
    <property type="nucleotide sequence ID" value="NZ_CABIXL010000001.1"/>
</dbReference>
<comment type="caution">
    <text evidence="5">The sequence shown here is derived from an EMBL/GenBank/DDBJ whole genome shotgun (WGS) entry which is preliminary data.</text>
</comment>
<feature type="domain" description="HTH marR-type" evidence="4">
    <location>
        <begin position="3"/>
        <end position="138"/>
    </location>
</feature>
<dbReference type="SMART" id="SM00347">
    <property type="entry name" value="HTH_MARR"/>
    <property type="match status" value="1"/>
</dbReference>
<dbReference type="SUPFAM" id="SSF46785">
    <property type="entry name" value="Winged helix' DNA-binding domain"/>
    <property type="match status" value="1"/>
</dbReference>
<keyword evidence="3" id="KW-0804">Transcription</keyword>
<dbReference type="PRINTS" id="PR00598">
    <property type="entry name" value="HTHMARR"/>
</dbReference>
<dbReference type="Proteomes" id="UP000095488">
    <property type="component" value="Unassembled WGS sequence"/>
</dbReference>
<evidence type="ECO:0000313" key="5">
    <source>
        <dbReference type="EMBL" id="CUN53076.1"/>
    </source>
</evidence>
<evidence type="ECO:0000256" key="3">
    <source>
        <dbReference type="ARBA" id="ARBA00023163"/>
    </source>
</evidence>
<dbReference type="Pfam" id="PF12802">
    <property type="entry name" value="MarR_2"/>
    <property type="match status" value="1"/>
</dbReference>
<dbReference type="PANTHER" id="PTHR42756:SF1">
    <property type="entry name" value="TRANSCRIPTIONAL REPRESSOR OF EMRAB OPERON"/>
    <property type="match status" value="1"/>
</dbReference>